<reference evidence="2 3" key="1">
    <citation type="submission" date="2024-04" db="EMBL/GenBank/DDBJ databases">
        <title>Draft genome sequence of Sessilibacter corallicola NBRC 116591.</title>
        <authorList>
            <person name="Miyakawa T."/>
            <person name="Kusuya Y."/>
            <person name="Miura T."/>
        </authorList>
    </citation>
    <scope>NUCLEOTIDE SEQUENCE [LARGE SCALE GENOMIC DNA]</scope>
    <source>
        <strain evidence="2 3">KU-00831-HH</strain>
    </source>
</reference>
<gene>
    <name evidence="2" type="ORF">NBRC116591_09210</name>
</gene>
<dbReference type="Proteomes" id="UP001465153">
    <property type="component" value="Unassembled WGS sequence"/>
</dbReference>
<keyword evidence="1" id="KW-0472">Membrane</keyword>
<keyword evidence="1" id="KW-1133">Transmembrane helix</keyword>
<organism evidence="2 3">
    <name type="scientific">Sessilibacter corallicola</name>
    <dbReference type="NCBI Taxonomy" id="2904075"/>
    <lineage>
        <taxon>Bacteria</taxon>
        <taxon>Pseudomonadati</taxon>
        <taxon>Pseudomonadota</taxon>
        <taxon>Gammaproteobacteria</taxon>
        <taxon>Cellvibrionales</taxon>
        <taxon>Cellvibrionaceae</taxon>
        <taxon>Sessilibacter</taxon>
    </lineage>
</organism>
<evidence type="ECO:0000313" key="3">
    <source>
        <dbReference type="Proteomes" id="UP001465153"/>
    </source>
</evidence>
<proteinExistence type="predicted"/>
<sequence>MSDLLEKIMKAFHHPLAAMMFFVGVILTLMGLSDGIPLTDSTTIQTRENFRYLAVGLGVLALIVATVVYYKPPTYRPAPQPEEFEPTDDTTEKILHPANGGVAELTMSWGQKRNILSQTQRNLLAYVEEKNSVSYVQLLNNFSERTNNEMFYRLEQLRLLGFVVCEQIGNGASDANNILYSLSEGYASEVSNLPHVAKTLFATEASH</sequence>
<feature type="transmembrane region" description="Helical" evidence="1">
    <location>
        <begin position="12"/>
        <end position="32"/>
    </location>
</feature>
<keyword evidence="1" id="KW-0812">Transmembrane</keyword>
<keyword evidence="3" id="KW-1185">Reference proteome</keyword>
<evidence type="ECO:0000313" key="2">
    <source>
        <dbReference type="EMBL" id="GAA6167111.1"/>
    </source>
</evidence>
<evidence type="ECO:0000256" key="1">
    <source>
        <dbReference type="SAM" id="Phobius"/>
    </source>
</evidence>
<dbReference type="RefSeq" id="WP_353301833.1">
    <property type="nucleotide sequence ID" value="NZ_BAABWN010000002.1"/>
</dbReference>
<feature type="transmembrane region" description="Helical" evidence="1">
    <location>
        <begin position="52"/>
        <end position="70"/>
    </location>
</feature>
<protein>
    <submittedName>
        <fullName evidence="2">Uncharacterized protein</fullName>
    </submittedName>
</protein>
<dbReference type="EMBL" id="BAABWN010000002">
    <property type="protein sequence ID" value="GAA6167111.1"/>
    <property type="molecule type" value="Genomic_DNA"/>
</dbReference>
<comment type="caution">
    <text evidence="2">The sequence shown here is derived from an EMBL/GenBank/DDBJ whole genome shotgun (WGS) entry which is preliminary data.</text>
</comment>
<name>A0ABQ0A662_9GAMM</name>
<accession>A0ABQ0A662</accession>